<feature type="domain" description="HTH cro/C1-type" evidence="4">
    <location>
        <begin position="17"/>
        <end position="70"/>
    </location>
</feature>
<protein>
    <recommendedName>
        <fullName evidence="4">HTH cro/C1-type domain-containing protein</fullName>
    </recommendedName>
</protein>
<feature type="repeat" description="WD" evidence="3">
    <location>
        <begin position="1103"/>
        <end position="1144"/>
    </location>
</feature>
<feature type="repeat" description="WD" evidence="3">
    <location>
        <begin position="802"/>
        <end position="843"/>
    </location>
</feature>
<feature type="repeat" description="WD" evidence="3">
    <location>
        <begin position="760"/>
        <end position="801"/>
    </location>
</feature>
<dbReference type="InterPro" id="IPR036322">
    <property type="entry name" value="WD40_repeat_dom_sf"/>
</dbReference>
<feature type="repeat" description="WD" evidence="3">
    <location>
        <begin position="1016"/>
        <end position="1057"/>
    </location>
</feature>
<dbReference type="Gene3D" id="3.40.50.300">
    <property type="entry name" value="P-loop containing nucleotide triphosphate hydrolases"/>
    <property type="match status" value="1"/>
</dbReference>
<dbReference type="Gene3D" id="2.130.10.10">
    <property type="entry name" value="YVTN repeat-like/Quinoprotein amine dehydrogenase"/>
    <property type="match status" value="5"/>
</dbReference>
<evidence type="ECO:0000256" key="1">
    <source>
        <dbReference type="ARBA" id="ARBA00022574"/>
    </source>
</evidence>
<dbReference type="Pfam" id="PF00400">
    <property type="entry name" value="WD40"/>
    <property type="match status" value="13"/>
</dbReference>
<dbReference type="EMBL" id="BNJG01000005">
    <property type="protein sequence ID" value="GHO60427.1"/>
    <property type="molecule type" value="Genomic_DNA"/>
</dbReference>
<dbReference type="SUPFAM" id="SSF50998">
    <property type="entry name" value="Quinoprotein alcohol dehydrogenase-like"/>
    <property type="match status" value="1"/>
</dbReference>
<name>A0ABQ3V632_9CHLR</name>
<feature type="repeat" description="WD" evidence="3">
    <location>
        <begin position="844"/>
        <end position="885"/>
    </location>
</feature>
<dbReference type="SUPFAM" id="SSF50978">
    <property type="entry name" value="WD40 repeat-like"/>
    <property type="match status" value="1"/>
</dbReference>
<gene>
    <name evidence="5" type="ORF">KSB_89020</name>
</gene>
<keyword evidence="2" id="KW-0677">Repeat</keyword>
<dbReference type="CDD" id="cd00093">
    <property type="entry name" value="HTH_XRE"/>
    <property type="match status" value="1"/>
</dbReference>
<dbReference type="CDD" id="cd00200">
    <property type="entry name" value="WD40"/>
    <property type="match status" value="2"/>
</dbReference>
<organism evidence="5 6">
    <name type="scientific">Ktedonobacter robiniae</name>
    <dbReference type="NCBI Taxonomy" id="2778365"/>
    <lineage>
        <taxon>Bacteria</taxon>
        <taxon>Bacillati</taxon>
        <taxon>Chloroflexota</taxon>
        <taxon>Ktedonobacteria</taxon>
        <taxon>Ktedonobacterales</taxon>
        <taxon>Ktedonobacteraceae</taxon>
        <taxon>Ktedonobacter</taxon>
    </lineage>
</organism>
<dbReference type="PROSITE" id="PS50294">
    <property type="entry name" value="WD_REPEATS_REGION"/>
    <property type="match status" value="9"/>
</dbReference>
<dbReference type="InterPro" id="IPR019775">
    <property type="entry name" value="WD40_repeat_CS"/>
</dbReference>
<keyword evidence="1 3" id="KW-0853">WD repeat</keyword>
<feature type="repeat" description="WD" evidence="3">
    <location>
        <begin position="684"/>
        <end position="715"/>
    </location>
</feature>
<dbReference type="PROSITE" id="PS50943">
    <property type="entry name" value="HTH_CROC1"/>
    <property type="match status" value="1"/>
</dbReference>
<accession>A0ABQ3V632</accession>
<evidence type="ECO:0000313" key="6">
    <source>
        <dbReference type="Proteomes" id="UP000654345"/>
    </source>
</evidence>
<evidence type="ECO:0000256" key="3">
    <source>
        <dbReference type="PROSITE-ProRule" id="PRU00221"/>
    </source>
</evidence>
<sequence>MTKTSYREQDHTFGQQMLALRTATGLTQAGLGTLLGVSRHTVGAWEVGESYPKADHLKAFLTLIVEQQGFQAGSEEEQIRALWRSAHQKVLLDEQWLKSLLGQQVVPLVSTLVERVHHQNVITPSPVASGPKVDWGDALDIPIFYGREEEQALLSRWILQDHCRVISVLGMGGIGKSALTTRVMHQVASQFEAVIWRSLRDAPSCEEIVKDCLQILAPQALSEVPISFKRHLHLLMQQLRTQRVLLVLDNLETILEEGTGTGRMRAGFDDYAYLLRQGGETAHQSCLLLTSREKPVDLVPLEGRRSPVRTVRLAGLDTEAGAELLEEKYLVSPSDERAQLVEVYQGNPLALQIVAHTIVELFGGEIVPFLQQGETVFGGIRQILDEQFMRLSALEQTVLLWLAILREPVSLHTLLAILNTPMPRVQVLEAVEGLRRRSLIEQGHRAGSFTLQSVVLEYATARLIEEGSREIKQGQLVRLLEHGLCLAQVKEYVRQTQEQLLVVPLLTRLQSTSQAPSEVEGRLLCLLDEVRNRDQATQGYGPANLVILLRVLRGHLRRLDLSRLALRDMFLRGTDLQDSTLSHAVLQESIFTEPLDALLAVTTSKTGAYWAAAGGRGEIRVWDSDGLRLHHAWRAHTEMAWALALSPDERTLASASSTGSIKLWEVGSGALLWESWPAESFVWLAFSPNGDMLASGGVDGLVHLWDPKLGTPLKTLQHSSGVFWLEWSPNGRLLAIGCFDGSIWLWQPEMPEPGMRAGVLVAHTSRVTGLAFSPDGAQLASASHDGTVKRWDLITGTCLQTFTGPTDRVLRVAWSPDGRTLASCGYDAAIRFWNIQTGRASKILQGHTGVVTSLAFTPDNRTLLSGSYDGTLRVWDVESGKSLHILGGHTDALLDLDWSPDGTQLASYGADMQVTQWDVNSGVPQSMVQEHRDMVQGQGVAWSPDGRLLASAGRDFIMLWDSFTHVHLHELRDPDEVGIVFQGVAWSPDGCLLAVGSYLHGVQVWEMTTRIRRWMAHTQATRIRRVAWNPDGSLLVGGGYDGSVYVWDASDGMQQQRLVGHEGVVMSVAWSPDGRWLASGGGGREGGQLFVWKMQSGERVHILAGHSDMVSSVVWSPSGKVLISGDSDGRVRWWEVESGQCLRVREGHQGMVQALKVCPDGSKLASCGDDGAIRLWDLQSGEDLRTLQRDRPYERLNITGIRGLSQAQKASLQALGAFEEISIWR</sequence>
<keyword evidence="6" id="KW-1185">Reference proteome</keyword>
<dbReference type="PANTHER" id="PTHR19848:SF8">
    <property type="entry name" value="F-BOX AND WD REPEAT DOMAIN CONTAINING 7"/>
    <property type="match status" value="1"/>
</dbReference>
<reference evidence="5 6" key="1">
    <citation type="journal article" date="2021" name="Int. J. Syst. Evol. Microbiol.">
        <title>Reticulibacter mediterranei gen. nov., sp. nov., within the new family Reticulibacteraceae fam. nov., and Ktedonospora formicarum gen. nov., sp. nov., Ktedonobacter robiniae sp. nov., Dictyobacter formicarum sp. nov. and Dictyobacter arantiisoli sp. nov., belonging to the class Ktedonobacteria.</title>
        <authorList>
            <person name="Yabe S."/>
            <person name="Zheng Y."/>
            <person name="Wang C.M."/>
            <person name="Sakai Y."/>
            <person name="Abe K."/>
            <person name="Yokota A."/>
            <person name="Donadio S."/>
            <person name="Cavaletti L."/>
            <person name="Monciardini P."/>
        </authorList>
    </citation>
    <scope>NUCLEOTIDE SEQUENCE [LARGE SCALE GENOMIC DNA]</scope>
    <source>
        <strain evidence="5 6">SOSP1-30</strain>
    </source>
</reference>
<dbReference type="PROSITE" id="PS00678">
    <property type="entry name" value="WD_REPEATS_1"/>
    <property type="match status" value="3"/>
</dbReference>
<dbReference type="SUPFAM" id="SSF47413">
    <property type="entry name" value="lambda repressor-like DNA-binding domains"/>
    <property type="match status" value="1"/>
</dbReference>
<dbReference type="Proteomes" id="UP000654345">
    <property type="component" value="Unassembled WGS sequence"/>
</dbReference>
<dbReference type="InterPro" id="IPR010982">
    <property type="entry name" value="Lambda_DNA-bd_dom_sf"/>
</dbReference>
<feature type="repeat" description="WD" evidence="3">
    <location>
        <begin position="1058"/>
        <end position="1081"/>
    </location>
</feature>
<dbReference type="InterPro" id="IPR002182">
    <property type="entry name" value="NB-ARC"/>
</dbReference>
<dbReference type="InterPro" id="IPR027417">
    <property type="entry name" value="P-loop_NTPase"/>
</dbReference>
<dbReference type="Pfam" id="PF00931">
    <property type="entry name" value="NB-ARC"/>
    <property type="match status" value="1"/>
</dbReference>
<dbReference type="InterPro" id="IPR011047">
    <property type="entry name" value="Quinoprotein_ADH-like_sf"/>
</dbReference>
<dbReference type="InterPro" id="IPR020472">
    <property type="entry name" value="WD40_PAC1"/>
</dbReference>
<dbReference type="InterPro" id="IPR015943">
    <property type="entry name" value="WD40/YVTN_repeat-like_dom_sf"/>
</dbReference>
<dbReference type="PANTHER" id="PTHR19848">
    <property type="entry name" value="WD40 REPEAT PROTEIN"/>
    <property type="match status" value="1"/>
</dbReference>
<dbReference type="RefSeq" id="WP_201376543.1">
    <property type="nucleotide sequence ID" value="NZ_BNJG01000005.1"/>
</dbReference>
<feature type="repeat" description="WD" evidence="3">
    <location>
        <begin position="633"/>
        <end position="674"/>
    </location>
</feature>
<evidence type="ECO:0000313" key="5">
    <source>
        <dbReference type="EMBL" id="GHO60427.1"/>
    </source>
</evidence>
<dbReference type="SMART" id="SM00320">
    <property type="entry name" value="WD40"/>
    <property type="match status" value="14"/>
</dbReference>
<dbReference type="SUPFAM" id="SSF52540">
    <property type="entry name" value="P-loop containing nucleoside triphosphate hydrolases"/>
    <property type="match status" value="1"/>
</dbReference>
<proteinExistence type="predicted"/>
<dbReference type="PRINTS" id="PR00364">
    <property type="entry name" value="DISEASERSIST"/>
</dbReference>
<evidence type="ECO:0000256" key="2">
    <source>
        <dbReference type="ARBA" id="ARBA00022737"/>
    </source>
</evidence>
<dbReference type="Gene3D" id="1.10.260.40">
    <property type="entry name" value="lambda repressor-like DNA-binding domains"/>
    <property type="match status" value="1"/>
</dbReference>
<feature type="repeat" description="WD" evidence="3">
    <location>
        <begin position="715"/>
        <end position="747"/>
    </location>
</feature>
<dbReference type="PROSITE" id="PS50082">
    <property type="entry name" value="WD_REPEATS_2"/>
    <property type="match status" value="11"/>
</dbReference>
<dbReference type="PRINTS" id="PR00320">
    <property type="entry name" value="GPROTEINBRPT"/>
</dbReference>
<evidence type="ECO:0000259" key="4">
    <source>
        <dbReference type="PROSITE" id="PS50943"/>
    </source>
</evidence>
<feature type="repeat" description="WD" evidence="3">
    <location>
        <begin position="1145"/>
        <end position="1186"/>
    </location>
</feature>
<comment type="caution">
    <text evidence="5">The sequence shown here is derived from an EMBL/GenBank/DDBJ whole genome shotgun (WGS) entry which is preliminary data.</text>
</comment>
<feature type="repeat" description="WD" evidence="3">
    <location>
        <begin position="886"/>
        <end position="927"/>
    </location>
</feature>
<dbReference type="InterPro" id="IPR001387">
    <property type="entry name" value="Cro/C1-type_HTH"/>
</dbReference>
<dbReference type="InterPro" id="IPR001680">
    <property type="entry name" value="WD40_rpt"/>
</dbReference>
<dbReference type="SUPFAM" id="SSF82171">
    <property type="entry name" value="DPP6 N-terminal domain-like"/>
    <property type="match status" value="1"/>
</dbReference>